<evidence type="ECO:0008006" key="3">
    <source>
        <dbReference type="Google" id="ProtNLM"/>
    </source>
</evidence>
<dbReference type="AlphaFoldDB" id="A0A2W5HD08"/>
<evidence type="ECO:0000313" key="2">
    <source>
        <dbReference type="Proteomes" id="UP000249739"/>
    </source>
</evidence>
<organism evidence="1 2">
    <name type="scientific">Micavibrio aeruginosavorus</name>
    <dbReference type="NCBI Taxonomy" id="349221"/>
    <lineage>
        <taxon>Bacteria</taxon>
        <taxon>Pseudomonadati</taxon>
        <taxon>Bdellovibrionota</taxon>
        <taxon>Bdellovibrionia</taxon>
        <taxon>Bdellovibrionales</taxon>
        <taxon>Pseudobdellovibrionaceae</taxon>
        <taxon>Micavibrio</taxon>
    </lineage>
</organism>
<dbReference type="PROSITE" id="PS51257">
    <property type="entry name" value="PROKAR_LIPOPROTEIN"/>
    <property type="match status" value="1"/>
</dbReference>
<gene>
    <name evidence="1" type="ORF">DI586_11135</name>
</gene>
<protein>
    <recommendedName>
        <fullName evidence="3">Lipoprotein</fullName>
    </recommendedName>
</protein>
<name>A0A2W5HD08_9BACT</name>
<dbReference type="EMBL" id="QFOT01000183">
    <property type="protein sequence ID" value="PZP53372.1"/>
    <property type="molecule type" value="Genomic_DNA"/>
</dbReference>
<reference evidence="1 2" key="1">
    <citation type="submission" date="2017-08" db="EMBL/GenBank/DDBJ databases">
        <title>Infants hospitalized years apart are colonized by the same room-sourced microbial strains.</title>
        <authorList>
            <person name="Brooks B."/>
            <person name="Olm M.R."/>
            <person name="Firek B.A."/>
            <person name="Baker R."/>
            <person name="Thomas B.C."/>
            <person name="Morowitz M.J."/>
            <person name="Banfield J.F."/>
        </authorList>
    </citation>
    <scope>NUCLEOTIDE SEQUENCE [LARGE SCALE GENOMIC DNA]</scope>
    <source>
        <strain evidence="1">S2_006_000_R2_64</strain>
    </source>
</reference>
<sequence length="203" mass="23160">MKHKFLIATMALLALSACKKEDKKAENYPPQPAAPAAEQIADLQELSIRSMKNREDWSRDLPVYLDNVMICANSAPVQTKYVFKADAFEAPDLELVLLKSENDKVYACSMTALSQTPHFQEIGIEIPANSARFYPGNLPKADSCLNNSRVLETGYNLCSKNKPNLNFSRTGVYWYRYEVPWDRRRNKRRTIKGKCSLFCNKLL</sequence>
<dbReference type="Proteomes" id="UP000249739">
    <property type="component" value="Unassembled WGS sequence"/>
</dbReference>
<evidence type="ECO:0000313" key="1">
    <source>
        <dbReference type="EMBL" id="PZP53372.1"/>
    </source>
</evidence>
<accession>A0A2W5HD08</accession>
<proteinExistence type="predicted"/>
<comment type="caution">
    <text evidence="1">The sequence shown here is derived from an EMBL/GenBank/DDBJ whole genome shotgun (WGS) entry which is preliminary data.</text>
</comment>